<dbReference type="UniPathway" id="UPA00148"/>
<evidence type="ECO:0000256" key="7">
    <source>
        <dbReference type="ARBA" id="ARBA00022989"/>
    </source>
</evidence>
<comment type="caution">
    <text evidence="9">Lacks conserved residue(s) required for the propagation of feature annotation.</text>
</comment>
<evidence type="ECO:0000313" key="12">
    <source>
        <dbReference type="Proteomes" id="UP000198823"/>
    </source>
</evidence>
<dbReference type="GO" id="GO:0005886">
    <property type="term" value="C:plasma membrane"/>
    <property type="evidence" value="ECO:0007669"/>
    <property type="project" value="UniProtKB-SubCell"/>
</dbReference>
<reference evidence="10 13" key="2">
    <citation type="submission" date="2018-12" db="EMBL/GenBank/DDBJ databases">
        <title>Comparitive functional genomics of dry heat resistant strains isolated from the viking spacecraft.</title>
        <authorList>
            <person name="Seuylemezian A."/>
            <person name="Vaishampayan P."/>
        </authorList>
    </citation>
    <scope>NUCLEOTIDE SEQUENCE [LARGE SCALE GENOMIC DNA]</scope>
    <source>
        <strain evidence="10 13">M6-11</strain>
    </source>
</reference>
<evidence type="ECO:0000256" key="6">
    <source>
        <dbReference type="ARBA" id="ARBA00022692"/>
    </source>
</evidence>
<dbReference type="InterPro" id="IPR004485">
    <property type="entry name" value="Cobalamin_biosynth_CobD/CbiB"/>
</dbReference>
<dbReference type="GO" id="GO:0048472">
    <property type="term" value="F:threonine-phosphate decarboxylase activity"/>
    <property type="evidence" value="ECO:0007669"/>
    <property type="project" value="InterPro"/>
</dbReference>
<gene>
    <name evidence="9 10" type="primary">cobD</name>
    <name evidence="10" type="ORF">EJA12_10580</name>
    <name evidence="11" type="ORF">SAMN04488126_11145</name>
</gene>
<dbReference type="NCBIfam" id="TIGR00380">
    <property type="entry name" value="cobal_cbiB"/>
    <property type="match status" value="1"/>
</dbReference>
<evidence type="ECO:0000256" key="4">
    <source>
        <dbReference type="ARBA" id="ARBA00022475"/>
    </source>
</evidence>
<dbReference type="PANTHER" id="PTHR34308:SF1">
    <property type="entry name" value="COBALAMIN BIOSYNTHESIS PROTEIN CBIB"/>
    <property type="match status" value="1"/>
</dbReference>
<dbReference type="EMBL" id="FNAR01000011">
    <property type="protein sequence ID" value="SDE54217.1"/>
    <property type="molecule type" value="Genomic_DNA"/>
</dbReference>
<comment type="similarity">
    <text evidence="3 9">Belongs to the CobD/CbiB family.</text>
</comment>
<evidence type="ECO:0000256" key="3">
    <source>
        <dbReference type="ARBA" id="ARBA00006263"/>
    </source>
</evidence>
<dbReference type="Proteomes" id="UP000198823">
    <property type="component" value="Unassembled WGS sequence"/>
</dbReference>
<dbReference type="AlphaFoldDB" id="A0A1G7DRU1"/>
<comment type="pathway">
    <text evidence="2 9">Cofactor biosynthesis; adenosylcobalamin biosynthesis.</text>
</comment>
<name>A0A1G7DRU1_9BACL</name>
<dbReference type="OrthoDB" id="9811967at2"/>
<evidence type="ECO:0000256" key="8">
    <source>
        <dbReference type="ARBA" id="ARBA00023136"/>
    </source>
</evidence>
<protein>
    <recommendedName>
        <fullName evidence="9">Cobalamin biosynthesis protein CobD</fullName>
    </recommendedName>
</protein>
<dbReference type="Pfam" id="PF03186">
    <property type="entry name" value="CobD_Cbib"/>
    <property type="match status" value="1"/>
</dbReference>
<keyword evidence="4 9" id="KW-1003">Cell membrane</keyword>
<feature type="transmembrane region" description="Helical" evidence="9">
    <location>
        <begin position="299"/>
        <end position="318"/>
    </location>
</feature>
<dbReference type="EMBL" id="RWGW01000016">
    <property type="protein sequence ID" value="RSK30005.1"/>
    <property type="molecule type" value="Genomic_DNA"/>
</dbReference>
<dbReference type="PANTHER" id="PTHR34308">
    <property type="entry name" value="COBALAMIN BIOSYNTHESIS PROTEIN CBIB"/>
    <property type="match status" value="1"/>
</dbReference>
<evidence type="ECO:0000313" key="11">
    <source>
        <dbReference type="EMBL" id="SDE54217.1"/>
    </source>
</evidence>
<comment type="subcellular location">
    <subcellularLocation>
        <location evidence="1 9">Cell membrane</location>
        <topology evidence="1 9">Multi-pass membrane protein</topology>
    </subcellularLocation>
</comment>
<dbReference type="GO" id="GO:0009236">
    <property type="term" value="P:cobalamin biosynthetic process"/>
    <property type="evidence" value="ECO:0007669"/>
    <property type="project" value="UniProtKB-UniRule"/>
</dbReference>
<evidence type="ECO:0000313" key="13">
    <source>
        <dbReference type="Proteomes" id="UP000272481"/>
    </source>
</evidence>
<proteinExistence type="inferred from homology"/>
<sequence>MVLNHLIACLAGFLIDRVIGDPPGWPHPVRWIGRLITFLETRLNTGSNRRAKGLVLLLATAGVSGLLAAAPVWLFYGFHRAAGIAAESLLIAAGLARKSLAQAAMDVYRPLAEGDLSEAREKLGWIVGRDTDSLPESEIVRGVVETVSENTSDGVTAPLFWALLLGAPGIWVYKAVNTLDSMVGYRNERYGAFGFFSAKTDDVLNLIPSRLTGLLILFVTPVRSGLPYRERLTGWRRDAAKHPSPNSGWLEAATAWQLGAALGGLNMYQGVPSDRARMGRQDRPLEAADIPESVHQMHAASWAFLLIGLTIGGITVAIA</sequence>
<reference evidence="11 12" key="1">
    <citation type="submission" date="2016-10" db="EMBL/GenBank/DDBJ databases">
        <authorList>
            <person name="de Groot N.N."/>
        </authorList>
    </citation>
    <scope>NUCLEOTIDE SEQUENCE [LARGE SCALE GENOMIC DNA]</scope>
    <source>
        <strain evidence="11 12">CGMCC 1.6762</strain>
    </source>
</reference>
<evidence type="ECO:0000256" key="5">
    <source>
        <dbReference type="ARBA" id="ARBA00022573"/>
    </source>
</evidence>
<dbReference type="STRING" id="426756.SAMN04488126_11145"/>
<keyword evidence="6 9" id="KW-0812">Transmembrane</keyword>
<evidence type="ECO:0000256" key="2">
    <source>
        <dbReference type="ARBA" id="ARBA00004953"/>
    </source>
</evidence>
<evidence type="ECO:0000256" key="9">
    <source>
        <dbReference type="HAMAP-Rule" id="MF_00024"/>
    </source>
</evidence>
<keyword evidence="5 9" id="KW-0169">Cobalamin biosynthesis</keyword>
<keyword evidence="13" id="KW-1185">Reference proteome</keyword>
<evidence type="ECO:0000313" key="10">
    <source>
        <dbReference type="EMBL" id="RSK30005.1"/>
    </source>
</evidence>
<dbReference type="RefSeq" id="WP_092097430.1">
    <property type="nucleotide sequence ID" value="NZ_FNAR01000011.1"/>
</dbReference>
<feature type="transmembrane region" description="Helical" evidence="9">
    <location>
        <begin position="54"/>
        <end position="76"/>
    </location>
</feature>
<organism evidence="11 12">
    <name type="scientific">Bhargavaea beijingensis</name>
    <dbReference type="NCBI Taxonomy" id="426756"/>
    <lineage>
        <taxon>Bacteria</taxon>
        <taxon>Bacillati</taxon>
        <taxon>Bacillota</taxon>
        <taxon>Bacilli</taxon>
        <taxon>Bacillales</taxon>
        <taxon>Caryophanaceae</taxon>
        <taxon>Bhargavaea</taxon>
    </lineage>
</organism>
<evidence type="ECO:0000256" key="1">
    <source>
        <dbReference type="ARBA" id="ARBA00004651"/>
    </source>
</evidence>
<keyword evidence="8 9" id="KW-0472">Membrane</keyword>
<dbReference type="GO" id="GO:0015420">
    <property type="term" value="F:ABC-type vitamin B12 transporter activity"/>
    <property type="evidence" value="ECO:0007669"/>
    <property type="project" value="UniProtKB-UniRule"/>
</dbReference>
<accession>A0A1G7DRU1</accession>
<keyword evidence="7 9" id="KW-1133">Transmembrane helix</keyword>
<dbReference type="Proteomes" id="UP000272481">
    <property type="component" value="Unassembled WGS sequence"/>
</dbReference>
<comment type="function">
    <text evidence="9">Converts cobyric acid to cobinamide by the addition of aminopropanol on the F carboxylic group.</text>
</comment>
<dbReference type="HAMAP" id="MF_00024">
    <property type="entry name" value="CobD_CbiB"/>
    <property type="match status" value="1"/>
</dbReference>